<gene>
    <name evidence="2" type="ORF">UY16_C0014G0034</name>
</gene>
<comment type="caution">
    <text evidence="2">The sequence shown here is derived from an EMBL/GenBank/DDBJ whole genome shotgun (WGS) entry which is preliminary data.</text>
</comment>
<evidence type="ECO:0000259" key="1">
    <source>
        <dbReference type="Pfam" id="PF08241"/>
    </source>
</evidence>
<reference evidence="2 3" key="1">
    <citation type="journal article" date="2015" name="Nature">
        <title>rRNA introns, odd ribosomes, and small enigmatic genomes across a large radiation of phyla.</title>
        <authorList>
            <person name="Brown C.T."/>
            <person name="Hug L.A."/>
            <person name="Thomas B.C."/>
            <person name="Sharon I."/>
            <person name="Castelle C.J."/>
            <person name="Singh A."/>
            <person name="Wilkins M.J."/>
            <person name="Williams K.H."/>
            <person name="Banfield J.F."/>
        </authorList>
    </citation>
    <scope>NUCLEOTIDE SEQUENCE [LARGE SCALE GENOMIC DNA]</scope>
</reference>
<dbReference type="Gene3D" id="3.40.50.150">
    <property type="entry name" value="Vaccinia Virus protein VP39"/>
    <property type="match status" value="1"/>
</dbReference>
<accession>A0A0G1U1W7</accession>
<protein>
    <recommendedName>
        <fullName evidence="1">Methyltransferase type 11 domain-containing protein</fullName>
    </recommendedName>
</protein>
<feature type="domain" description="Methyltransferase type 11" evidence="1">
    <location>
        <begin position="73"/>
        <end position="172"/>
    </location>
</feature>
<dbReference type="SUPFAM" id="SSF53335">
    <property type="entry name" value="S-adenosyl-L-methionine-dependent methyltransferases"/>
    <property type="match status" value="1"/>
</dbReference>
<evidence type="ECO:0000313" key="2">
    <source>
        <dbReference type="EMBL" id="KKU88074.1"/>
    </source>
</evidence>
<name>A0A0G1U1W7_9BACT</name>
<dbReference type="InterPro" id="IPR029063">
    <property type="entry name" value="SAM-dependent_MTases_sf"/>
</dbReference>
<evidence type="ECO:0000313" key="3">
    <source>
        <dbReference type="Proteomes" id="UP000034739"/>
    </source>
</evidence>
<dbReference type="InterPro" id="IPR013216">
    <property type="entry name" value="Methyltransf_11"/>
</dbReference>
<organism evidence="2 3">
    <name type="scientific">Candidatus Gottesmanbacteria bacterium GW2011_GWA2_47_9</name>
    <dbReference type="NCBI Taxonomy" id="1618445"/>
    <lineage>
        <taxon>Bacteria</taxon>
        <taxon>Candidatus Gottesmaniibacteriota</taxon>
    </lineage>
</organism>
<proteinExistence type="predicted"/>
<sequence>MSKEYLDELRLTTQVRRAYRRAQHFQGWAERRELYYHYGPGYGDLLGYWRGEALTRVIDDKIRLANGAPITVVDVGSGPSANFLRSLSSQRKKGIQGVAVNSHFTNVEWERERLAKDHVRLVYGDVHYLTDKLPSKSADIVVSCVVFPYLVDPWGVVNDIHKILKPGGVAFINEVPLSPVVPEFQADRALEDLFVEHLRKKLNMDVAVRRVKNRYEPHDVCDLSWSSLGNEIDIPLRFVGDFIEQRINIDKDTGLDYQFASVAYNLDRQVVDSQAL</sequence>
<dbReference type="AlphaFoldDB" id="A0A0G1U1W7"/>
<dbReference type="CDD" id="cd02440">
    <property type="entry name" value="AdoMet_MTases"/>
    <property type="match status" value="1"/>
</dbReference>
<dbReference type="EMBL" id="LCOY01000014">
    <property type="protein sequence ID" value="KKU88074.1"/>
    <property type="molecule type" value="Genomic_DNA"/>
</dbReference>
<dbReference type="Proteomes" id="UP000034739">
    <property type="component" value="Unassembled WGS sequence"/>
</dbReference>
<dbReference type="GO" id="GO:0008757">
    <property type="term" value="F:S-adenosylmethionine-dependent methyltransferase activity"/>
    <property type="evidence" value="ECO:0007669"/>
    <property type="project" value="InterPro"/>
</dbReference>
<dbReference type="Pfam" id="PF08241">
    <property type="entry name" value="Methyltransf_11"/>
    <property type="match status" value="1"/>
</dbReference>